<proteinExistence type="predicted"/>
<dbReference type="RefSeq" id="WP_172161812.1">
    <property type="nucleotide sequence ID" value="NZ_WOEZ01000037.1"/>
</dbReference>
<organism evidence="1 2">
    <name type="scientific">Paraburkholderia elongata</name>
    <dbReference type="NCBI Taxonomy" id="2675747"/>
    <lineage>
        <taxon>Bacteria</taxon>
        <taxon>Pseudomonadati</taxon>
        <taxon>Pseudomonadota</taxon>
        <taxon>Betaproteobacteria</taxon>
        <taxon>Burkholderiales</taxon>
        <taxon>Burkholderiaceae</taxon>
        <taxon>Paraburkholderia</taxon>
    </lineage>
</organism>
<reference evidence="1 2" key="1">
    <citation type="submission" date="2019-11" db="EMBL/GenBank/DDBJ databases">
        <title>Metabolism of dissolved organic matter in forest soils.</title>
        <authorList>
            <person name="Cyle K.T."/>
            <person name="Wilhelm R.C."/>
            <person name="Martinez C.E."/>
        </authorList>
    </citation>
    <scope>NUCLEOTIDE SEQUENCE [LARGE SCALE GENOMIC DNA]</scope>
    <source>
        <strain evidence="1 2">5N</strain>
    </source>
</reference>
<protein>
    <submittedName>
        <fullName evidence="1">Uncharacterized protein</fullName>
    </submittedName>
</protein>
<gene>
    <name evidence="1" type="ORF">GNZ13_07140</name>
</gene>
<accession>A0A972SKA9</accession>
<comment type="caution">
    <text evidence="1">The sequence shown here is derived from an EMBL/GenBank/DDBJ whole genome shotgun (WGS) entry which is preliminary data.</text>
</comment>
<keyword evidence="2" id="KW-1185">Reference proteome</keyword>
<dbReference type="InterPro" id="IPR008990">
    <property type="entry name" value="Elect_transpt_acc-like_dom_sf"/>
</dbReference>
<dbReference type="Proteomes" id="UP000655523">
    <property type="component" value="Unassembled WGS sequence"/>
</dbReference>
<evidence type="ECO:0000313" key="2">
    <source>
        <dbReference type="Proteomes" id="UP000655523"/>
    </source>
</evidence>
<dbReference type="EMBL" id="WOEZ01000037">
    <property type="protein sequence ID" value="NPT54390.1"/>
    <property type="molecule type" value="Genomic_DNA"/>
</dbReference>
<dbReference type="SUPFAM" id="SSF50090">
    <property type="entry name" value="Electron transport accessory proteins"/>
    <property type="match status" value="1"/>
</dbReference>
<evidence type="ECO:0000313" key="1">
    <source>
        <dbReference type="EMBL" id="NPT54390.1"/>
    </source>
</evidence>
<sequence length="79" mass="8034">MDRIDGTGGMQIRGTVEIALGEPTVLIPWHGRALALGLALMDVSGLNLGAALNGLEQRHPLNCLVDGSQAQAGGDAGAM</sequence>
<dbReference type="AlphaFoldDB" id="A0A972SKA9"/>
<name>A0A972SKA9_9BURK</name>